<dbReference type="GO" id="GO:0008168">
    <property type="term" value="F:methyltransferase activity"/>
    <property type="evidence" value="ECO:0007669"/>
    <property type="project" value="UniProtKB-KW"/>
</dbReference>
<feature type="transmembrane region" description="Helical" evidence="6">
    <location>
        <begin position="87"/>
        <end position="105"/>
    </location>
</feature>
<reference evidence="7 8" key="1">
    <citation type="submission" date="2017-06" db="EMBL/GenBank/DDBJ databases">
        <authorList>
            <person name="Kim H.J."/>
            <person name="Triplett B.A."/>
        </authorList>
    </citation>
    <scope>NUCLEOTIDE SEQUENCE [LARGE SCALE GENOMIC DNA]</scope>
    <source>
        <strain evidence="7 8">DSM 13116</strain>
    </source>
</reference>
<evidence type="ECO:0000256" key="5">
    <source>
        <dbReference type="ARBA" id="ARBA00023136"/>
    </source>
</evidence>
<dbReference type="InterPro" id="IPR033580">
    <property type="entry name" value="Nurim-like"/>
</dbReference>
<evidence type="ECO:0000313" key="7">
    <source>
        <dbReference type="EMBL" id="SNS27248.1"/>
    </source>
</evidence>
<evidence type="ECO:0000256" key="6">
    <source>
        <dbReference type="SAM" id="Phobius"/>
    </source>
</evidence>
<evidence type="ECO:0000313" key="8">
    <source>
        <dbReference type="Proteomes" id="UP000198324"/>
    </source>
</evidence>
<name>A0A239D5H2_9BACT</name>
<keyword evidence="3 6" id="KW-0812">Transmembrane</keyword>
<comment type="subcellular location">
    <subcellularLocation>
        <location evidence="1">Membrane</location>
        <topology evidence="1">Multi-pass membrane protein</topology>
    </subcellularLocation>
</comment>
<gene>
    <name evidence="7" type="ORF">SAMN04488503_0110</name>
</gene>
<dbReference type="Gene3D" id="1.20.120.1630">
    <property type="match status" value="1"/>
</dbReference>
<protein>
    <submittedName>
        <fullName evidence="7">Protein-S-isoprenylcysteine O-methyltransferase Ste14</fullName>
    </submittedName>
</protein>
<keyword evidence="4 6" id="KW-1133">Transmembrane helix</keyword>
<keyword evidence="5 6" id="KW-0472">Membrane</keyword>
<keyword evidence="7" id="KW-0489">Methyltransferase</keyword>
<evidence type="ECO:0000256" key="2">
    <source>
        <dbReference type="ARBA" id="ARBA00010631"/>
    </source>
</evidence>
<sequence length="216" mass="23570">MTPSGSLAPEALADAAYALGLWTGWGALHSILAARRVKAAFELALGPRCVLYPLGYALVSVWTFWLVLAKEPDLPQRMWAVGGAARVLLWAGQGAGVLLLAWAVLQVGGLRMLGLTQLWEFLHGRLSHGPDIRRQFRTTGAYGLVRHPMHAGGILILACQPTQSLGSLVFTLFGCAYMVLGTWLEERRLAAELGSAWRDYAARVPMLVPFFGARRF</sequence>
<evidence type="ECO:0000256" key="3">
    <source>
        <dbReference type="ARBA" id="ARBA00022692"/>
    </source>
</evidence>
<dbReference type="PANTHER" id="PTHR31040:SF1">
    <property type="entry name" value="NURIM"/>
    <property type="match status" value="1"/>
</dbReference>
<comment type="similarity">
    <text evidence="2">Belongs to the nurim family.</text>
</comment>
<dbReference type="PANTHER" id="PTHR31040">
    <property type="entry name" value="NURIM"/>
    <property type="match status" value="1"/>
</dbReference>
<dbReference type="GO" id="GO:0016020">
    <property type="term" value="C:membrane"/>
    <property type="evidence" value="ECO:0007669"/>
    <property type="project" value="UniProtKB-SubCell"/>
</dbReference>
<keyword evidence="7" id="KW-0808">Transferase</keyword>
<evidence type="ECO:0000256" key="4">
    <source>
        <dbReference type="ARBA" id="ARBA00022989"/>
    </source>
</evidence>
<dbReference type="RefSeq" id="WP_089275605.1">
    <property type="nucleotide sequence ID" value="NZ_FZOC01000011.1"/>
</dbReference>
<dbReference type="GO" id="GO:0032259">
    <property type="term" value="P:methylation"/>
    <property type="evidence" value="ECO:0007669"/>
    <property type="project" value="UniProtKB-KW"/>
</dbReference>
<evidence type="ECO:0000256" key="1">
    <source>
        <dbReference type="ARBA" id="ARBA00004141"/>
    </source>
</evidence>
<feature type="transmembrane region" description="Helical" evidence="6">
    <location>
        <begin position="49"/>
        <end position="67"/>
    </location>
</feature>
<organism evidence="7 8">
    <name type="scientific">Humidesulfovibrio mexicanus</name>
    <dbReference type="NCBI Taxonomy" id="147047"/>
    <lineage>
        <taxon>Bacteria</taxon>
        <taxon>Pseudomonadati</taxon>
        <taxon>Thermodesulfobacteriota</taxon>
        <taxon>Desulfovibrionia</taxon>
        <taxon>Desulfovibrionales</taxon>
        <taxon>Desulfovibrionaceae</taxon>
        <taxon>Humidesulfovibrio</taxon>
    </lineage>
</organism>
<proteinExistence type="inferred from homology"/>
<dbReference type="Proteomes" id="UP000198324">
    <property type="component" value="Unassembled WGS sequence"/>
</dbReference>
<dbReference type="EMBL" id="FZOC01000011">
    <property type="protein sequence ID" value="SNS27248.1"/>
    <property type="molecule type" value="Genomic_DNA"/>
</dbReference>
<dbReference type="AlphaFoldDB" id="A0A239D5H2"/>
<accession>A0A239D5H2</accession>
<feature type="transmembrane region" description="Helical" evidence="6">
    <location>
        <begin position="15"/>
        <end position="37"/>
    </location>
</feature>
<keyword evidence="8" id="KW-1185">Reference proteome</keyword>
<dbReference type="OrthoDB" id="5417332at2"/>